<dbReference type="AlphaFoldDB" id="A0A820BQ29"/>
<name>A0A820BQ29_9BILA</name>
<dbReference type="EMBL" id="CAJOBI010313799">
    <property type="protein sequence ID" value="CAF5173569.1"/>
    <property type="molecule type" value="Genomic_DNA"/>
</dbReference>
<dbReference type="Proteomes" id="UP000663834">
    <property type="component" value="Unassembled WGS sequence"/>
</dbReference>
<accession>A0A820BQ29</accession>
<dbReference type="Proteomes" id="UP000663855">
    <property type="component" value="Unassembled WGS sequence"/>
</dbReference>
<dbReference type="Proteomes" id="UP000676336">
    <property type="component" value="Unassembled WGS sequence"/>
</dbReference>
<dbReference type="Proteomes" id="UP000663866">
    <property type="component" value="Unassembled WGS sequence"/>
</dbReference>
<evidence type="ECO:0000313" key="5">
    <source>
        <dbReference type="EMBL" id="CAF5173569.1"/>
    </source>
</evidence>
<dbReference type="OrthoDB" id="10049949at2759"/>
<reference evidence="4" key="1">
    <citation type="submission" date="2021-02" db="EMBL/GenBank/DDBJ databases">
        <authorList>
            <person name="Nowell W R."/>
        </authorList>
    </citation>
    <scope>NUCLEOTIDE SEQUENCE</scope>
</reference>
<comment type="caution">
    <text evidence="4">The sequence shown here is derived from an EMBL/GenBank/DDBJ whole genome shotgun (WGS) entry which is preliminary data.</text>
</comment>
<evidence type="ECO:0000313" key="2">
    <source>
        <dbReference type="EMBL" id="CAF1622809.1"/>
    </source>
</evidence>
<evidence type="ECO:0000313" key="1">
    <source>
        <dbReference type="EMBL" id="CAF1327193.1"/>
    </source>
</evidence>
<dbReference type="EMBL" id="CAJOBJ010009051">
    <property type="protein sequence ID" value="CAF4128263.1"/>
    <property type="molecule type" value="Genomic_DNA"/>
</dbReference>
<dbReference type="EMBL" id="CAJNOW010013617">
    <property type="protein sequence ID" value="CAF1622809.1"/>
    <property type="molecule type" value="Genomic_DNA"/>
</dbReference>
<organism evidence="4 6">
    <name type="scientific">Rotaria magnacalcarata</name>
    <dbReference type="NCBI Taxonomy" id="392030"/>
    <lineage>
        <taxon>Eukaryota</taxon>
        <taxon>Metazoa</taxon>
        <taxon>Spiralia</taxon>
        <taxon>Gnathifera</taxon>
        <taxon>Rotifera</taxon>
        <taxon>Eurotatoria</taxon>
        <taxon>Bdelloidea</taxon>
        <taxon>Philodinida</taxon>
        <taxon>Philodinidae</taxon>
        <taxon>Rotaria</taxon>
    </lineage>
</organism>
<evidence type="ECO:0000313" key="3">
    <source>
        <dbReference type="EMBL" id="CAF4128263.1"/>
    </source>
</evidence>
<evidence type="ECO:0000313" key="4">
    <source>
        <dbReference type="EMBL" id="CAF4195353.1"/>
    </source>
</evidence>
<sequence length="138" mass="16209">MIQTLMKLQVIYSNRYYYYHHHHRFLDVTHHHGLPDSPVLVTAEENQNGQTRDDISSNIDCNENNDLHVESRLPTDYTGSILTTRIQYYIDQNSLSKFNPHTTLRGEILSLLFDDVTKTYNLLQVILVDNICHIYVFI</sequence>
<dbReference type="EMBL" id="CAJNOV010008558">
    <property type="protein sequence ID" value="CAF1327193.1"/>
    <property type="molecule type" value="Genomic_DNA"/>
</dbReference>
<proteinExistence type="predicted"/>
<dbReference type="EMBL" id="CAJOBG010006713">
    <property type="protein sequence ID" value="CAF4195353.1"/>
    <property type="molecule type" value="Genomic_DNA"/>
</dbReference>
<gene>
    <name evidence="1" type="ORF">CJN711_LOCUS18240</name>
    <name evidence="3" type="ORF">GIL414_LOCUS18395</name>
    <name evidence="2" type="ORF">KQP761_LOCUS24897</name>
    <name evidence="4" type="ORF">OVN521_LOCUS26083</name>
    <name evidence="5" type="ORF">SMN809_LOCUS66665</name>
</gene>
<protein>
    <submittedName>
        <fullName evidence="4">Uncharacterized protein</fullName>
    </submittedName>
</protein>
<dbReference type="Proteomes" id="UP000681720">
    <property type="component" value="Unassembled WGS sequence"/>
</dbReference>
<evidence type="ECO:0000313" key="6">
    <source>
        <dbReference type="Proteomes" id="UP000663866"/>
    </source>
</evidence>
<keyword evidence="6" id="KW-1185">Reference proteome</keyword>